<dbReference type="InterPro" id="IPR029058">
    <property type="entry name" value="AB_hydrolase_fold"/>
</dbReference>
<dbReference type="Pfam" id="PF00135">
    <property type="entry name" value="COesterase"/>
    <property type="match status" value="1"/>
</dbReference>
<dbReference type="AlphaFoldDB" id="A0A7W6CFU0"/>
<dbReference type="InterPro" id="IPR050309">
    <property type="entry name" value="Type-B_Carboxylest/Lipase"/>
</dbReference>
<dbReference type="InterPro" id="IPR002018">
    <property type="entry name" value="CarbesteraseB"/>
</dbReference>
<feature type="domain" description="Carboxylesterase type B" evidence="4">
    <location>
        <begin position="28"/>
        <end position="501"/>
    </location>
</feature>
<comment type="similarity">
    <text evidence="1 3">Belongs to the type-B carboxylesterase/lipase family.</text>
</comment>
<dbReference type="EMBL" id="JACIDX010000009">
    <property type="protein sequence ID" value="MBB3955739.1"/>
    <property type="molecule type" value="Genomic_DNA"/>
</dbReference>
<evidence type="ECO:0000256" key="2">
    <source>
        <dbReference type="ARBA" id="ARBA00022801"/>
    </source>
</evidence>
<protein>
    <recommendedName>
        <fullName evidence="3">Carboxylic ester hydrolase</fullName>
        <ecNumber evidence="3">3.1.1.-</ecNumber>
    </recommendedName>
</protein>
<dbReference type="Proteomes" id="UP000548867">
    <property type="component" value="Unassembled WGS sequence"/>
</dbReference>
<gene>
    <name evidence="5" type="ORF">GGR38_002695</name>
</gene>
<dbReference type="InterPro" id="IPR019819">
    <property type="entry name" value="Carboxylesterase_B_CS"/>
</dbReference>
<evidence type="ECO:0000259" key="4">
    <source>
        <dbReference type="Pfam" id="PF00135"/>
    </source>
</evidence>
<feature type="chain" id="PRO_5031611197" description="Carboxylic ester hydrolase" evidence="3">
    <location>
        <begin position="28"/>
        <end position="529"/>
    </location>
</feature>
<dbReference type="InterPro" id="IPR019826">
    <property type="entry name" value="Carboxylesterase_B_AS"/>
</dbReference>
<feature type="signal peptide" evidence="3">
    <location>
        <begin position="1"/>
        <end position="27"/>
    </location>
</feature>
<dbReference type="EC" id="3.1.1.-" evidence="3"/>
<accession>A0A7W6CFU0</accession>
<keyword evidence="2 3" id="KW-0378">Hydrolase</keyword>
<dbReference type="PROSITE" id="PS00941">
    <property type="entry name" value="CARBOXYLESTERASE_B_2"/>
    <property type="match status" value="1"/>
</dbReference>
<dbReference type="SUPFAM" id="SSF53474">
    <property type="entry name" value="alpha/beta-Hydrolases"/>
    <property type="match status" value="1"/>
</dbReference>
<keyword evidence="3" id="KW-0732">Signal</keyword>
<evidence type="ECO:0000313" key="5">
    <source>
        <dbReference type="EMBL" id="MBB3955739.1"/>
    </source>
</evidence>
<evidence type="ECO:0000313" key="6">
    <source>
        <dbReference type="Proteomes" id="UP000548867"/>
    </source>
</evidence>
<keyword evidence="6" id="KW-1185">Reference proteome</keyword>
<organism evidence="5 6">
    <name type="scientific">Novosphingobium sediminicola</name>
    <dbReference type="NCBI Taxonomy" id="563162"/>
    <lineage>
        <taxon>Bacteria</taxon>
        <taxon>Pseudomonadati</taxon>
        <taxon>Pseudomonadota</taxon>
        <taxon>Alphaproteobacteria</taxon>
        <taxon>Sphingomonadales</taxon>
        <taxon>Sphingomonadaceae</taxon>
        <taxon>Novosphingobium</taxon>
    </lineage>
</organism>
<dbReference type="GO" id="GO:0016787">
    <property type="term" value="F:hydrolase activity"/>
    <property type="evidence" value="ECO:0007669"/>
    <property type="project" value="UniProtKB-KW"/>
</dbReference>
<sequence>MKKGREMQGKARLFVAVLLCAAGSAQAGTVETTGGMVKGIDDAAVSTYYAIPYAAPPVGDLRWRAPQNAASWQGLRDATRPSAECYQGPPGAFGPYSAEFMIKGNVSEDCLYLNVWTPRKASGKLPVFFYIHGGGFGSGSGTIPVYEGRNLAGRGAVVVTINYRLGVFGFLAHPELTRESGMASSGNYGLLDMIAALKWVKANIARFGGDPDDVTISGQSAGAAAVNDLVLSPLAKGLFQRAIAQSGSGIGIRSAPLAEAEKVGADLAAKVHAVNIADLRKIDAATLEKLTNVPPPSTSGTMRMPAISFAPNNDGVVLAGDPGDVKAPVQSLVPFMTGFNADEALPTGEKITPAVFEANVKARYGAVADRLIALYPHATDAEAEASSRLLARDRYMANLVLWAEGRAANSGQPVYTYLFTQPYPSLGGKSFGSFHTAEVPYVMGALGKGGRVFTAADEAVSRHMQDHWLAFMKTGNPSLPNLVWPRTGSSEARVMAIGPDGGLRHGVSSLERFMALRDFVTGGGQLSLF</sequence>
<reference evidence="5 6" key="1">
    <citation type="submission" date="2020-08" db="EMBL/GenBank/DDBJ databases">
        <title>Genomic Encyclopedia of Type Strains, Phase IV (KMG-IV): sequencing the most valuable type-strain genomes for metagenomic binning, comparative biology and taxonomic classification.</title>
        <authorList>
            <person name="Goeker M."/>
        </authorList>
    </citation>
    <scope>NUCLEOTIDE SEQUENCE [LARGE SCALE GENOMIC DNA]</scope>
    <source>
        <strain evidence="5 6">DSM 27057</strain>
    </source>
</reference>
<dbReference type="Gene3D" id="3.40.50.1820">
    <property type="entry name" value="alpha/beta hydrolase"/>
    <property type="match status" value="1"/>
</dbReference>
<evidence type="ECO:0000256" key="3">
    <source>
        <dbReference type="RuleBase" id="RU361235"/>
    </source>
</evidence>
<comment type="caution">
    <text evidence="5">The sequence shown here is derived from an EMBL/GenBank/DDBJ whole genome shotgun (WGS) entry which is preliminary data.</text>
</comment>
<dbReference type="PANTHER" id="PTHR11559">
    <property type="entry name" value="CARBOXYLESTERASE"/>
    <property type="match status" value="1"/>
</dbReference>
<evidence type="ECO:0000256" key="1">
    <source>
        <dbReference type="ARBA" id="ARBA00005964"/>
    </source>
</evidence>
<dbReference type="PROSITE" id="PS00122">
    <property type="entry name" value="CARBOXYLESTERASE_B_1"/>
    <property type="match status" value="1"/>
</dbReference>
<proteinExistence type="inferred from homology"/>
<name>A0A7W6CFU0_9SPHN</name>